<dbReference type="AlphaFoldDB" id="A0ABD2P7K7"/>
<dbReference type="Proteomes" id="UP001516400">
    <property type="component" value="Unassembled WGS sequence"/>
</dbReference>
<reference evidence="1 2" key="1">
    <citation type="journal article" date="2021" name="BMC Biol.">
        <title>Horizontally acquired antibacterial genes associated with adaptive radiation of ladybird beetles.</title>
        <authorList>
            <person name="Li H.S."/>
            <person name="Tang X.F."/>
            <person name="Huang Y.H."/>
            <person name="Xu Z.Y."/>
            <person name="Chen M.L."/>
            <person name="Du X.Y."/>
            <person name="Qiu B.Y."/>
            <person name="Chen P.T."/>
            <person name="Zhang W."/>
            <person name="Slipinski A."/>
            <person name="Escalona H.E."/>
            <person name="Waterhouse R.M."/>
            <person name="Zwick A."/>
            <person name="Pang H."/>
        </authorList>
    </citation>
    <scope>NUCLEOTIDE SEQUENCE [LARGE SCALE GENOMIC DNA]</scope>
    <source>
        <strain evidence="1">SYSU2018</strain>
    </source>
</reference>
<evidence type="ECO:0000313" key="2">
    <source>
        <dbReference type="Proteomes" id="UP001516400"/>
    </source>
</evidence>
<keyword evidence="2" id="KW-1185">Reference proteome</keyword>
<sequence>MNENTPPLKWPLGVIQEVFPDIQQYPPLGLHDHIAIGITAQLKVFPKQTVAVKRRNFWRADYVKINSHLTNSLNSLEAETIGYKCKGVIDRAVDCFIPERSNAQKTWTTKEIMKGIRKKETSGTYTRGLKSLVIIKHTNDKSIV</sequence>
<organism evidence="1 2">
    <name type="scientific">Cryptolaemus montrouzieri</name>
    <dbReference type="NCBI Taxonomy" id="559131"/>
    <lineage>
        <taxon>Eukaryota</taxon>
        <taxon>Metazoa</taxon>
        <taxon>Ecdysozoa</taxon>
        <taxon>Arthropoda</taxon>
        <taxon>Hexapoda</taxon>
        <taxon>Insecta</taxon>
        <taxon>Pterygota</taxon>
        <taxon>Neoptera</taxon>
        <taxon>Endopterygota</taxon>
        <taxon>Coleoptera</taxon>
        <taxon>Polyphaga</taxon>
        <taxon>Cucujiformia</taxon>
        <taxon>Coccinelloidea</taxon>
        <taxon>Coccinellidae</taxon>
        <taxon>Scymninae</taxon>
        <taxon>Scymnini</taxon>
        <taxon>Cryptolaemus</taxon>
    </lineage>
</organism>
<dbReference type="EMBL" id="JABFTP020000185">
    <property type="protein sequence ID" value="KAL3286918.1"/>
    <property type="molecule type" value="Genomic_DNA"/>
</dbReference>
<name>A0ABD2P7K7_9CUCU</name>
<accession>A0ABD2P7K7</accession>
<protein>
    <recommendedName>
        <fullName evidence="3">DUF5641 domain-containing protein</fullName>
    </recommendedName>
</protein>
<gene>
    <name evidence="1" type="ORF">HHI36_001403</name>
</gene>
<evidence type="ECO:0008006" key="3">
    <source>
        <dbReference type="Google" id="ProtNLM"/>
    </source>
</evidence>
<proteinExistence type="predicted"/>
<comment type="caution">
    <text evidence="1">The sequence shown here is derived from an EMBL/GenBank/DDBJ whole genome shotgun (WGS) entry which is preliminary data.</text>
</comment>
<evidence type="ECO:0000313" key="1">
    <source>
        <dbReference type="EMBL" id="KAL3286918.1"/>
    </source>
</evidence>